<dbReference type="NCBIfam" id="TIGR02605">
    <property type="entry name" value="CxxC_CxxC_SSSS"/>
    <property type="match status" value="1"/>
</dbReference>
<dbReference type="PANTHER" id="PTHR34404:SF2">
    <property type="entry name" value="CONSERVED SERINE RICH PROTEIN"/>
    <property type="match status" value="1"/>
</dbReference>
<sequence>MPTYDYRCEACEHEFELFQSITAKPVRKCPECGKMKVRRLIGTGAGIIFKGSGFYETDYRSKSYKDAAKADKEAGKKSDTADSGKSNKSESKSGSDSSAKSSAKSSPAKADSGSKA</sequence>
<dbReference type="PANTHER" id="PTHR34404">
    <property type="entry name" value="REGULATORY PROTEIN, FMDB FAMILY"/>
    <property type="match status" value="1"/>
</dbReference>
<name>A0ABV4U6I8_9BACT</name>
<feature type="region of interest" description="Disordered" evidence="1">
    <location>
        <begin position="66"/>
        <end position="116"/>
    </location>
</feature>
<comment type="caution">
    <text evidence="3">The sequence shown here is derived from an EMBL/GenBank/DDBJ whole genome shotgun (WGS) entry which is preliminary data.</text>
</comment>
<dbReference type="EMBL" id="JBGUBD010000003">
    <property type="protein sequence ID" value="MFA9477878.1"/>
    <property type="molecule type" value="Genomic_DNA"/>
</dbReference>
<organism evidence="3 4">
    <name type="scientific">Natronomicrosphaera hydrolytica</name>
    <dbReference type="NCBI Taxonomy" id="3242702"/>
    <lineage>
        <taxon>Bacteria</taxon>
        <taxon>Pseudomonadati</taxon>
        <taxon>Planctomycetota</taxon>
        <taxon>Phycisphaerae</taxon>
        <taxon>Phycisphaerales</taxon>
        <taxon>Phycisphaeraceae</taxon>
        <taxon>Natronomicrosphaera</taxon>
    </lineage>
</organism>
<feature type="compositionally biased region" description="Low complexity" evidence="1">
    <location>
        <begin position="94"/>
        <end position="116"/>
    </location>
</feature>
<accession>A0ABV4U6I8</accession>
<proteinExistence type="predicted"/>
<dbReference type="RefSeq" id="WP_425344803.1">
    <property type="nucleotide sequence ID" value="NZ_JBGUBD010000003.1"/>
</dbReference>
<keyword evidence="4" id="KW-1185">Reference proteome</keyword>
<dbReference type="Pfam" id="PF09723">
    <property type="entry name" value="Zn_ribbon_8"/>
    <property type="match status" value="1"/>
</dbReference>
<evidence type="ECO:0000256" key="1">
    <source>
        <dbReference type="SAM" id="MobiDB-lite"/>
    </source>
</evidence>
<protein>
    <submittedName>
        <fullName evidence="3">FmdB family zinc ribbon protein</fullName>
    </submittedName>
</protein>
<evidence type="ECO:0000313" key="4">
    <source>
        <dbReference type="Proteomes" id="UP001575105"/>
    </source>
</evidence>
<dbReference type="InterPro" id="IPR013429">
    <property type="entry name" value="Regulatory_FmdB_Zinc_ribbon"/>
</dbReference>
<gene>
    <name evidence="3" type="ORF">ACERK3_06160</name>
</gene>
<feature type="domain" description="Putative regulatory protein FmdB zinc ribbon" evidence="2">
    <location>
        <begin position="1"/>
        <end position="42"/>
    </location>
</feature>
<feature type="compositionally biased region" description="Basic and acidic residues" evidence="1">
    <location>
        <begin position="66"/>
        <end position="93"/>
    </location>
</feature>
<reference evidence="3 4" key="1">
    <citation type="submission" date="2024-08" db="EMBL/GenBank/DDBJ databases">
        <title>Whole-genome sequencing of halo(alkali)philic microorganisms from hypersaline lakes.</title>
        <authorList>
            <person name="Sorokin D.Y."/>
            <person name="Merkel A.Y."/>
            <person name="Messina E."/>
            <person name="Yakimov M."/>
        </authorList>
    </citation>
    <scope>NUCLEOTIDE SEQUENCE [LARGE SCALE GENOMIC DNA]</scope>
    <source>
        <strain evidence="3 4">AB-hyl4</strain>
    </source>
</reference>
<dbReference type="SMART" id="SM00834">
    <property type="entry name" value="CxxC_CXXC_SSSS"/>
    <property type="match status" value="1"/>
</dbReference>
<evidence type="ECO:0000313" key="3">
    <source>
        <dbReference type="EMBL" id="MFA9477878.1"/>
    </source>
</evidence>
<dbReference type="Proteomes" id="UP001575105">
    <property type="component" value="Unassembled WGS sequence"/>
</dbReference>
<evidence type="ECO:0000259" key="2">
    <source>
        <dbReference type="SMART" id="SM00834"/>
    </source>
</evidence>